<organism evidence="1">
    <name type="scientific">Clastoptera arizonana</name>
    <name type="common">Arizona spittle bug</name>
    <dbReference type="NCBI Taxonomy" id="38151"/>
    <lineage>
        <taxon>Eukaryota</taxon>
        <taxon>Metazoa</taxon>
        <taxon>Ecdysozoa</taxon>
        <taxon>Arthropoda</taxon>
        <taxon>Hexapoda</taxon>
        <taxon>Insecta</taxon>
        <taxon>Pterygota</taxon>
        <taxon>Neoptera</taxon>
        <taxon>Paraneoptera</taxon>
        <taxon>Hemiptera</taxon>
        <taxon>Auchenorrhyncha</taxon>
        <taxon>Cercopoidea</taxon>
        <taxon>Clastopteridae</taxon>
        <taxon>Clastoptera</taxon>
    </lineage>
</organism>
<dbReference type="AlphaFoldDB" id="A0A1B6DZB7"/>
<name>A0A1B6DZB7_9HEMI</name>
<accession>A0A1B6DZB7</accession>
<sequence>MYPLFAPNVDPSSFHFIRFIFEIVRTSIRLIAHKTNLKLAIQDSNGKMFVNRIEALDGPMISKYDAEKIINEESDINTEAERLLNKNVQETSNIKDGLVPENLLMTVQTGSVYDWLYKPFKRRNQDYEIYEFKENEIEDLISKQLLTNVEKASNNNWLYSVHCDHQQIKSIFIKKDY</sequence>
<dbReference type="EMBL" id="GEDC01006283">
    <property type="protein sequence ID" value="JAS31015.1"/>
    <property type="molecule type" value="Transcribed_RNA"/>
</dbReference>
<reference evidence="1" key="1">
    <citation type="submission" date="2015-12" db="EMBL/GenBank/DDBJ databases">
        <title>De novo transcriptome assembly of four potential Pierce s Disease insect vectors from Arizona vineyards.</title>
        <authorList>
            <person name="Tassone E.E."/>
        </authorList>
    </citation>
    <scope>NUCLEOTIDE SEQUENCE</scope>
</reference>
<protein>
    <submittedName>
        <fullName evidence="1">Uncharacterized protein</fullName>
    </submittedName>
</protein>
<gene>
    <name evidence="1" type="ORF">g.19376</name>
</gene>
<evidence type="ECO:0000313" key="1">
    <source>
        <dbReference type="EMBL" id="JAS31015.1"/>
    </source>
</evidence>
<proteinExistence type="predicted"/>